<feature type="domain" description="SpoVT-AbrB" evidence="1">
    <location>
        <begin position="7"/>
        <end position="39"/>
    </location>
</feature>
<sequence length="66" mass="7468">MRVSKRGSSFASRLPRALLKALRLGAGDDVEIHSAGNRAELLKQLRQFRGRLPVDFKFSREEANSR</sequence>
<reference evidence="3" key="1">
    <citation type="submission" date="2023-08" db="EMBL/GenBank/DDBJ databases">
        <title>Rhodospirillaceae gen. nov., a novel taxon isolated from the Yangtze River Yuezi River estuary sludge.</title>
        <authorList>
            <person name="Ruan L."/>
        </authorList>
    </citation>
    <scope>NUCLEOTIDE SEQUENCE [LARGE SCALE GENOMIC DNA]</scope>
    <source>
        <strain evidence="3">R-7</strain>
    </source>
</reference>
<name>A0ABU0YK75_9PROT</name>
<dbReference type="SUPFAM" id="SSF89447">
    <property type="entry name" value="AbrB/MazE/MraZ-like"/>
    <property type="match status" value="1"/>
</dbReference>
<dbReference type="Gene3D" id="2.10.260.10">
    <property type="match status" value="1"/>
</dbReference>
<accession>A0ABU0YK75</accession>
<dbReference type="Pfam" id="PF04014">
    <property type="entry name" value="MazE_antitoxin"/>
    <property type="match status" value="1"/>
</dbReference>
<evidence type="ECO:0000259" key="1">
    <source>
        <dbReference type="Pfam" id="PF04014"/>
    </source>
</evidence>
<keyword evidence="3" id="KW-1185">Reference proteome</keyword>
<protein>
    <submittedName>
        <fullName evidence="2">AbrB/MazE/SpoVT family DNA-binding domain-containing protein</fullName>
    </submittedName>
</protein>
<dbReference type="GO" id="GO:0003677">
    <property type="term" value="F:DNA binding"/>
    <property type="evidence" value="ECO:0007669"/>
    <property type="project" value="UniProtKB-KW"/>
</dbReference>
<evidence type="ECO:0000313" key="2">
    <source>
        <dbReference type="EMBL" id="MDQ7248133.1"/>
    </source>
</evidence>
<proteinExistence type="predicted"/>
<keyword evidence="2" id="KW-0238">DNA-binding</keyword>
<dbReference type="InterPro" id="IPR037914">
    <property type="entry name" value="SpoVT-AbrB_sf"/>
</dbReference>
<dbReference type="EMBL" id="JAUYVI010000003">
    <property type="protein sequence ID" value="MDQ7248133.1"/>
    <property type="molecule type" value="Genomic_DNA"/>
</dbReference>
<dbReference type="Proteomes" id="UP001230156">
    <property type="component" value="Unassembled WGS sequence"/>
</dbReference>
<evidence type="ECO:0000313" key="3">
    <source>
        <dbReference type="Proteomes" id="UP001230156"/>
    </source>
</evidence>
<dbReference type="RefSeq" id="WP_379955843.1">
    <property type="nucleotide sequence ID" value="NZ_JAUYVI010000003.1"/>
</dbReference>
<dbReference type="InterPro" id="IPR007159">
    <property type="entry name" value="SpoVT-AbrB_dom"/>
</dbReference>
<organism evidence="2 3">
    <name type="scientific">Dongia sedimenti</name>
    <dbReference type="NCBI Taxonomy" id="3064282"/>
    <lineage>
        <taxon>Bacteria</taxon>
        <taxon>Pseudomonadati</taxon>
        <taxon>Pseudomonadota</taxon>
        <taxon>Alphaproteobacteria</taxon>
        <taxon>Rhodospirillales</taxon>
        <taxon>Dongiaceae</taxon>
        <taxon>Dongia</taxon>
    </lineage>
</organism>
<comment type="caution">
    <text evidence="2">The sequence shown here is derived from an EMBL/GenBank/DDBJ whole genome shotgun (WGS) entry which is preliminary data.</text>
</comment>
<gene>
    <name evidence="2" type="ORF">Q8A70_10675</name>
</gene>